<dbReference type="Proteomes" id="UP000784294">
    <property type="component" value="Unassembled WGS sequence"/>
</dbReference>
<dbReference type="InterPro" id="IPR019680">
    <property type="entry name" value="Mediator_Med1"/>
</dbReference>
<name>A0A3S5C3M3_9PLAT</name>
<protein>
    <recommendedName>
        <fullName evidence="7">Mediator of RNA polymerase II transcription subunit 1</fullName>
    </recommendedName>
    <alternativeName>
        <fullName evidence="7">Mediator complex subunit 1</fullName>
    </alternativeName>
</protein>
<comment type="caution">
    <text evidence="10">The sequence shown here is derived from an EMBL/GenBank/DDBJ whole genome shotgun (WGS) entry which is preliminary data.</text>
</comment>
<dbReference type="OrthoDB" id="2281547at2759"/>
<feature type="transmembrane region" description="Helical" evidence="8">
    <location>
        <begin position="385"/>
        <end position="403"/>
    </location>
</feature>
<keyword evidence="5 7" id="KW-0804">Transcription</keyword>
<keyword evidence="11" id="KW-1185">Reference proteome</keyword>
<evidence type="ECO:0000256" key="7">
    <source>
        <dbReference type="RuleBase" id="RU364059"/>
    </source>
</evidence>
<sequence length="411" mass="45335">MDYNIGLPRDHSFACLTSLEEDIRLLSLCPFDSLNVDATDKDDDSPKLLDLQPSLSKYRIRPFYLPNSNTLSAKFSAEVGRGGTDDANVVDVEGKKYSQGRREDGMGIGDGIEAKAEDEDGAAIRQVNFSLLGSWRPRKGGKLGKLTYLVTPAQLAFAFPQFRHIGLPPAGISTFRNAPYAVSASLTSYGGLSCGFSARVGLQAIEELDSQVKLDPDLGPRLPSRQLVSVTRDLETDIDAIRIETVDSSDFAPTNATAVLILDPPLPIEQSCLKRIEKITGLHGSLSGSSRSTLPLSLLILQLHDQAHLYNLPTHMILPNRTHHAYCVSCNSLGCLISRLPFTASTQLPELIYLLRRQAAAIAFYETFLLHPRQPPSKGERHSPVATILFYDFSLYSLFFLIFHNRVLYIN</sequence>
<keyword evidence="8" id="KW-0812">Transmembrane</keyword>
<feature type="domain" description="Mediator complex subunit Med1" evidence="9">
    <location>
        <begin position="252"/>
        <end position="361"/>
    </location>
</feature>
<evidence type="ECO:0000256" key="3">
    <source>
        <dbReference type="ARBA" id="ARBA00023015"/>
    </source>
</evidence>
<proteinExistence type="inferred from homology"/>
<evidence type="ECO:0000259" key="9">
    <source>
        <dbReference type="Pfam" id="PF10744"/>
    </source>
</evidence>
<dbReference type="GO" id="GO:0003712">
    <property type="term" value="F:transcription coregulator activity"/>
    <property type="evidence" value="ECO:0007669"/>
    <property type="project" value="InterPro"/>
</dbReference>
<evidence type="ECO:0000256" key="6">
    <source>
        <dbReference type="ARBA" id="ARBA00023242"/>
    </source>
</evidence>
<comment type="similarity">
    <text evidence="2 7">Belongs to the Mediator complex subunit 1 family.</text>
</comment>
<dbReference type="GO" id="GO:0045944">
    <property type="term" value="P:positive regulation of transcription by RNA polymerase II"/>
    <property type="evidence" value="ECO:0007669"/>
    <property type="project" value="UniProtKB-ARBA"/>
</dbReference>
<keyword evidence="4 7" id="KW-0010">Activator</keyword>
<accession>A0A3S5C3M3</accession>
<reference evidence="10" key="1">
    <citation type="submission" date="2018-11" db="EMBL/GenBank/DDBJ databases">
        <authorList>
            <consortium name="Pathogen Informatics"/>
        </authorList>
    </citation>
    <scope>NUCLEOTIDE SEQUENCE</scope>
</reference>
<evidence type="ECO:0000256" key="2">
    <source>
        <dbReference type="ARBA" id="ARBA00006210"/>
    </source>
</evidence>
<evidence type="ECO:0000256" key="5">
    <source>
        <dbReference type="ARBA" id="ARBA00023163"/>
    </source>
</evidence>
<keyword evidence="8" id="KW-1133">Transmembrane helix</keyword>
<evidence type="ECO:0000313" key="11">
    <source>
        <dbReference type="Proteomes" id="UP000784294"/>
    </source>
</evidence>
<evidence type="ECO:0000256" key="1">
    <source>
        <dbReference type="ARBA" id="ARBA00004123"/>
    </source>
</evidence>
<dbReference type="GO" id="GO:0016592">
    <property type="term" value="C:mediator complex"/>
    <property type="evidence" value="ECO:0007669"/>
    <property type="project" value="InterPro"/>
</dbReference>
<keyword evidence="6 7" id="KW-0539">Nucleus</keyword>
<dbReference type="Pfam" id="PF10744">
    <property type="entry name" value="Med1"/>
    <property type="match status" value="1"/>
</dbReference>
<dbReference type="AlphaFoldDB" id="A0A3S5C3M3"/>
<evidence type="ECO:0000256" key="8">
    <source>
        <dbReference type="SAM" id="Phobius"/>
    </source>
</evidence>
<gene>
    <name evidence="10" type="ORF">PXEA_LOCUS26504</name>
</gene>
<comment type="function">
    <text evidence="7">Component of the Mediator complex, a coactivator involved in the regulated transcription of nearly all RNA polymerase II-dependent genes. Mediator functions as a bridge to convey information from gene-specific regulatory proteins to the basal RNA polymerase II transcription machinery. Mediator is recruited to promoters by direct interactions with regulatory proteins and serves as a scaffold for the assembly of a functional preinitiation complex with RNA polymerase II and the general transcription factors.</text>
</comment>
<evidence type="ECO:0000256" key="4">
    <source>
        <dbReference type="ARBA" id="ARBA00023159"/>
    </source>
</evidence>
<evidence type="ECO:0000313" key="10">
    <source>
        <dbReference type="EMBL" id="VEL33064.1"/>
    </source>
</evidence>
<keyword evidence="3 7" id="KW-0805">Transcription regulation</keyword>
<comment type="subcellular location">
    <subcellularLocation>
        <location evidence="1 7">Nucleus</location>
    </subcellularLocation>
</comment>
<organism evidence="10 11">
    <name type="scientific">Protopolystoma xenopodis</name>
    <dbReference type="NCBI Taxonomy" id="117903"/>
    <lineage>
        <taxon>Eukaryota</taxon>
        <taxon>Metazoa</taxon>
        <taxon>Spiralia</taxon>
        <taxon>Lophotrochozoa</taxon>
        <taxon>Platyhelminthes</taxon>
        <taxon>Monogenea</taxon>
        <taxon>Polyopisthocotylea</taxon>
        <taxon>Polystomatidea</taxon>
        <taxon>Polystomatidae</taxon>
        <taxon>Protopolystoma</taxon>
    </lineage>
</organism>
<keyword evidence="8" id="KW-0472">Membrane</keyword>
<dbReference type="EMBL" id="CAAALY010245111">
    <property type="protein sequence ID" value="VEL33064.1"/>
    <property type="molecule type" value="Genomic_DNA"/>
</dbReference>